<evidence type="ECO:0000313" key="2">
    <source>
        <dbReference type="EMBL" id="KKM21132.1"/>
    </source>
</evidence>
<dbReference type="InterPro" id="IPR032427">
    <property type="entry name" value="P22_portal"/>
</dbReference>
<comment type="caution">
    <text evidence="2">The sequence shown here is derived from an EMBL/GenBank/DDBJ whole genome shotgun (WGS) entry which is preliminary data.</text>
</comment>
<feature type="region of interest" description="Disordered" evidence="1">
    <location>
        <begin position="435"/>
        <end position="461"/>
    </location>
</feature>
<accession>A0A0F9I0W6</accession>
<feature type="region of interest" description="Disordered" evidence="1">
    <location>
        <begin position="533"/>
        <end position="586"/>
    </location>
</feature>
<evidence type="ECO:0008006" key="3">
    <source>
        <dbReference type="Google" id="ProtNLM"/>
    </source>
</evidence>
<sequence length="586" mass="65500">MQIFANPLAQSVEDALDPNLPGDLQIRYVREDGSLTDEPKEAKRKWLPKLQREILTGKHVRFIPSQVRDIEDADGMMVGAMVPYGTVKHIFPKILELSEERRQEIVSARPMHSKDLLPLGKQDRTSDELTDDDLVFVLTRYHRSNPDYPRGAHLIALGEDFLAHADEWWDEENDKPLDIPIDQFKQMDEEDNPYGIGMMELLGSGNEIRASILGTLLEHMAKFSNLKTFVPFLSPVQAQQLQSPTGTYIPSVAGQDPKVEEMPSFPNALTDFLEFTTTDMDDESTLQEVAQGLAPASVQSGRQAQQIVEQVHAALSGLHHNAGKGLIRGWMIKGQLVRAFYTVPQQISWVGADGAYKRKQWVGSDLTSAQHIRIKRGSFTMLQPTAKNAVASEIMQIGGMSMAEFLDITSSNVQGVTGLQNNIHRLRARRQISAWNDGPPEDWQPPEPQQDPETGEEIPGEDPILANILNTLPPDIEPENAALRTYEFGKAISSTKFSLHPPQWQEGLLNAYQLSRQAAGVLTIEEQQQAQQAEQEAQQQEIQAQQEAAQTQQETKLQEATIKAESEERKTQIAANAKAQETNLKE</sequence>
<feature type="compositionally biased region" description="Low complexity" evidence="1">
    <location>
        <begin position="533"/>
        <end position="561"/>
    </location>
</feature>
<evidence type="ECO:0000256" key="1">
    <source>
        <dbReference type="SAM" id="MobiDB-lite"/>
    </source>
</evidence>
<gene>
    <name evidence="2" type="ORF">LCGC14_1638530</name>
</gene>
<proteinExistence type="predicted"/>
<reference evidence="2" key="1">
    <citation type="journal article" date="2015" name="Nature">
        <title>Complex archaea that bridge the gap between prokaryotes and eukaryotes.</title>
        <authorList>
            <person name="Spang A."/>
            <person name="Saw J.H."/>
            <person name="Jorgensen S.L."/>
            <person name="Zaremba-Niedzwiedzka K."/>
            <person name="Martijn J."/>
            <person name="Lind A.E."/>
            <person name="van Eijk R."/>
            <person name="Schleper C."/>
            <person name="Guy L."/>
            <person name="Ettema T.J."/>
        </authorList>
    </citation>
    <scope>NUCLEOTIDE SEQUENCE</scope>
</reference>
<organism evidence="2">
    <name type="scientific">marine sediment metagenome</name>
    <dbReference type="NCBI Taxonomy" id="412755"/>
    <lineage>
        <taxon>unclassified sequences</taxon>
        <taxon>metagenomes</taxon>
        <taxon>ecological metagenomes</taxon>
    </lineage>
</organism>
<dbReference type="EMBL" id="LAZR01013618">
    <property type="protein sequence ID" value="KKM21132.1"/>
    <property type="molecule type" value="Genomic_DNA"/>
</dbReference>
<protein>
    <recommendedName>
        <fullName evidence="3">Portal protein</fullName>
    </recommendedName>
</protein>
<dbReference type="AlphaFoldDB" id="A0A0F9I0W6"/>
<dbReference type="Pfam" id="PF16510">
    <property type="entry name" value="P22_portal"/>
    <property type="match status" value="1"/>
</dbReference>
<name>A0A0F9I0W6_9ZZZZ</name>
<feature type="compositionally biased region" description="Basic and acidic residues" evidence="1">
    <location>
        <begin position="562"/>
        <end position="571"/>
    </location>
</feature>